<feature type="domain" description="DUF1232" evidence="5">
    <location>
        <begin position="228"/>
        <end position="264"/>
    </location>
</feature>
<evidence type="ECO:0000256" key="4">
    <source>
        <dbReference type="ARBA" id="ARBA00023136"/>
    </source>
</evidence>
<comment type="subcellular location">
    <subcellularLocation>
        <location evidence="1">Endomembrane system</location>
        <topology evidence="1">Multi-pass membrane protein</topology>
    </subcellularLocation>
</comment>
<reference evidence="6" key="1">
    <citation type="submission" date="2020-05" db="EMBL/GenBank/DDBJ databases">
        <authorList>
            <person name="Brown S."/>
            <person name="Huntemann M."/>
            <person name="Clum A."/>
            <person name="Spunde A."/>
            <person name="Palaniappan K."/>
            <person name="Ritter S."/>
            <person name="Mikhailova N."/>
            <person name="Chen I.-M."/>
            <person name="Stamatis D."/>
            <person name="Reddy T."/>
            <person name="O'Malley R."/>
            <person name="Daum C."/>
            <person name="Shapiro N."/>
            <person name="Ivanova N."/>
            <person name="Kyrpides N."/>
            <person name="Woyke T."/>
        </authorList>
    </citation>
    <scope>NUCLEOTIDE SEQUENCE</scope>
    <source>
        <strain evidence="6">DJ080</strain>
    </source>
</reference>
<dbReference type="GO" id="GO:0012505">
    <property type="term" value="C:endomembrane system"/>
    <property type="evidence" value="ECO:0007669"/>
    <property type="project" value="UniProtKB-SubCell"/>
</dbReference>
<organism evidence="6 7">
    <name type="scientific">Clostridium beijerinckii</name>
    <name type="common">Clostridium MP</name>
    <dbReference type="NCBI Taxonomy" id="1520"/>
    <lineage>
        <taxon>Bacteria</taxon>
        <taxon>Bacillati</taxon>
        <taxon>Bacillota</taxon>
        <taxon>Clostridia</taxon>
        <taxon>Eubacteriales</taxon>
        <taxon>Clostridiaceae</taxon>
        <taxon>Clostridium</taxon>
    </lineage>
</organism>
<dbReference type="Proteomes" id="UP001193748">
    <property type="component" value="Unassembled WGS sequence"/>
</dbReference>
<comment type="caution">
    <text evidence="6">The sequence shown here is derived from an EMBL/GenBank/DDBJ whole genome shotgun (WGS) entry which is preliminary data.</text>
</comment>
<evidence type="ECO:0000256" key="1">
    <source>
        <dbReference type="ARBA" id="ARBA00004127"/>
    </source>
</evidence>
<dbReference type="Pfam" id="PF06803">
    <property type="entry name" value="DUF1232"/>
    <property type="match status" value="1"/>
</dbReference>
<dbReference type="InterPro" id="IPR010652">
    <property type="entry name" value="DUF1232"/>
</dbReference>
<reference evidence="6" key="2">
    <citation type="journal article" date="2022" name="Nat. Biotechnol.">
        <title>Carbon-negative production of acetone and isopropanol by gas fermentation at industrial pilot scale.</title>
        <authorList>
            <person name="Liew F.E."/>
            <person name="Nogle R."/>
            <person name="Abdalla T."/>
            <person name="Rasor B.J."/>
            <person name="Canter C."/>
            <person name="Jensen R.O."/>
            <person name="Wang L."/>
            <person name="Strutz J."/>
            <person name="Chirania P."/>
            <person name="De Tissera S."/>
            <person name="Mueller A.P."/>
            <person name="Ruan Z."/>
            <person name="Gao A."/>
            <person name="Tran L."/>
            <person name="Engle N.L."/>
            <person name="Bromley J.C."/>
            <person name="Daniell J."/>
            <person name="Conrado R."/>
            <person name="Tschaplinski T.J."/>
            <person name="Giannone R.J."/>
            <person name="Hettich R.L."/>
            <person name="Karim A.S."/>
            <person name="Simpson S.D."/>
            <person name="Brown S.D."/>
            <person name="Leang C."/>
            <person name="Jewett M.C."/>
            <person name="Kopke M."/>
        </authorList>
    </citation>
    <scope>NUCLEOTIDE SEQUENCE</scope>
    <source>
        <strain evidence="6">DJ080</strain>
    </source>
</reference>
<name>A0AAX0B5H7_CLOBE</name>
<evidence type="ECO:0000256" key="2">
    <source>
        <dbReference type="ARBA" id="ARBA00022692"/>
    </source>
</evidence>
<gene>
    <name evidence="6" type="ORF">B0H41_003403</name>
</gene>
<keyword evidence="3" id="KW-1133">Transmembrane helix</keyword>
<proteinExistence type="predicted"/>
<sequence length="321" mass="36253">MNISEVKVKLTGNDILSIINEFVKIDGLDLRAVTINDGIILEGTLKKGINIDFNIKVQLVGCVHNKITVKIVKVKVLNVGFFRMLRSFVLKQLAKAFKKYGIDSDRDKVIIDINTILQDVPYINLNISEVFMKKSEVWAEISNVEVSILGELIKENDVEEKSEEEEEIDVASLDNIDKTKDCYSVGRNKITNKLSENVRNYKEYIFILPDIASLIYRLLKDKRVSIKTKLIMSAGIAYVTVPVNIIPNSIPFIGVIDDIGVIFFVLNKILKDIPLSIIVENWEGKNDILLVLKKGIEYLTNFTNAANIEKLYSAVEELSSL</sequence>
<evidence type="ECO:0000313" key="7">
    <source>
        <dbReference type="Proteomes" id="UP001193748"/>
    </source>
</evidence>
<accession>A0AAX0B5H7</accession>
<dbReference type="AlphaFoldDB" id="A0AAX0B5H7"/>
<dbReference type="RefSeq" id="WP_173711290.1">
    <property type="nucleotide sequence ID" value="NZ_JABSWC010000001.1"/>
</dbReference>
<dbReference type="EMBL" id="JABSWW010000001">
    <property type="protein sequence ID" value="NRT89724.1"/>
    <property type="molecule type" value="Genomic_DNA"/>
</dbReference>
<keyword evidence="4" id="KW-0472">Membrane</keyword>
<keyword evidence="2" id="KW-0812">Transmembrane</keyword>
<evidence type="ECO:0000313" key="6">
    <source>
        <dbReference type="EMBL" id="NRT89724.1"/>
    </source>
</evidence>
<evidence type="ECO:0000259" key="5">
    <source>
        <dbReference type="Pfam" id="PF06803"/>
    </source>
</evidence>
<protein>
    <submittedName>
        <fullName evidence="6">Uncharacterized membrane protein YkvA (DUF1232 family)</fullName>
    </submittedName>
</protein>
<evidence type="ECO:0000256" key="3">
    <source>
        <dbReference type="ARBA" id="ARBA00022989"/>
    </source>
</evidence>